<dbReference type="Gene3D" id="1.20.120.1780">
    <property type="entry name" value="UbiA prenyltransferase"/>
    <property type="match status" value="1"/>
</dbReference>
<accession>A0A2V2N291</accession>
<dbReference type="NCBIfam" id="NF009523">
    <property type="entry name" value="PRK12884.1"/>
    <property type="match status" value="1"/>
</dbReference>
<dbReference type="RefSeq" id="WP_109942426.1">
    <property type="nucleotide sequence ID" value="NZ_CP176366.1"/>
</dbReference>
<dbReference type="PANTHER" id="PTHR42723">
    <property type="entry name" value="CHLOROPHYLL SYNTHASE"/>
    <property type="match status" value="1"/>
</dbReference>
<dbReference type="OrthoDB" id="11851at2157"/>
<evidence type="ECO:0000256" key="4">
    <source>
        <dbReference type="ARBA" id="ARBA00023136"/>
    </source>
</evidence>
<dbReference type="GO" id="GO:0005886">
    <property type="term" value="C:plasma membrane"/>
    <property type="evidence" value="ECO:0007669"/>
    <property type="project" value="UniProtKB-SubCell"/>
</dbReference>
<feature type="transmembrane region" description="Helical" evidence="5">
    <location>
        <begin position="234"/>
        <end position="253"/>
    </location>
</feature>
<dbReference type="InterPro" id="IPR000537">
    <property type="entry name" value="UbiA_prenyltransferase"/>
</dbReference>
<evidence type="ECO:0000256" key="1">
    <source>
        <dbReference type="ARBA" id="ARBA00004651"/>
    </source>
</evidence>
<reference evidence="6 7" key="1">
    <citation type="submission" date="2018-05" db="EMBL/GenBank/DDBJ databases">
        <title>Draft genome of Methanospirillum stamsii Pt1.</title>
        <authorList>
            <person name="Dueholm M.S."/>
            <person name="Nielsen P.H."/>
            <person name="Bakmann L.F."/>
            <person name="Otzen D.E."/>
        </authorList>
    </citation>
    <scope>NUCLEOTIDE SEQUENCE [LARGE SCALE GENOMIC DNA]</scope>
    <source>
        <strain evidence="6 7">Pt1</strain>
    </source>
</reference>
<keyword evidence="2 5" id="KW-0812">Transmembrane</keyword>
<feature type="transmembrane region" description="Helical" evidence="5">
    <location>
        <begin position="265"/>
        <end position="284"/>
    </location>
</feature>
<dbReference type="AlphaFoldDB" id="A0A2V2N291"/>
<evidence type="ECO:0000313" key="7">
    <source>
        <dbReference type="Proteomes" id="UP000245934"/>
    </source>
</evidence>
<feature type="transmembrane region" description="Helical" evidence="5">
    <location>
        <begin position="45"/>
        <end position="66"/>
    </location>
</feature>
<comment type="caution">
    <text evidence="6">The sequence shown here is derived from an EMBL/GenBank/DDBJ whole genome shotgun (WGS) entry which is preliminary data.</text>
</comment>
<name>A0A2V2N291_9EURY</name>
<protein>
    <submittedName>
        <fullName evidence="6">Prenyltransferase</fullName>
    </submittedName>
</protein>
<dbReference type="GeneID" id="97608419"/>
<organism evidence="6 7">
    <name type="scientific">Methanospirillum stamsii</name>
    <dbReference type="NCBI Taxonomy" id="1277351"/>
    <lineage>
        <taxon>Archaea</taxon>
        <taxon>Methanobacteriati</taxon>
        <taxon>Methanobacteriota</taxon>
        <taxon>Stenosarchaea group</taxon>
        <taxon>Methanomicrobia</taxon>
        <taxon>Methanomicrobiales</taxon>
        <taxon>Methanospirillaceae</taxon>
        <taxon>Methanospirillum</taxon>
    </lineage>
</organism>
<feature type="transmembrane region" description="Helical" evidence="5">
    <location>
        <begin position="206"/>
        <end position="228"/>
    </location>
</feature>
<dbReference type="EMBL" id="QGMZ01000061">
    <property type="protein sequence ID" value="PWR69571.1"/>
    <property type="molecule type" value="Genomic_DNA"/>
</dbReference>
<dbReference type="Gene3D" id="1.10.357.140">
    <property type="entry name" value="UbiA prenyltransferase"/>
    <property type="match status" value="1"/>
</dbReference>
<dbReference type="CDD" id="cd13961">
    <property type="entry name" value="PT_UbiA_DGGGPS"/>
    <property type="match status" value="1"/>
</dbReference>
<dbReference type="InterPro" id="IPR050475">
    <property type="entry name" value="Prenyltransferase_related"/>
</dbReference>
<keyword evidence="6" id="KW-0808">Transferase</keyword>
<comment type="subcellular location">
    <subcellularLocation>
        <location evidence="1">Cell membrane</location>
        <topology evidence="1">Multi-pass membrane protein</topology>
    </subcellularLocation>
</comment>
<keyword evidence="4 5" id="KW-0472">Membrane</keyword>
<sequence>MKSFMQVKLFACADLIRMDLAIGAGFFLVAGEILVTGGLPPIQQVILGFLTLFFISGSANISNDYFDREVDKINLPSRPLPSGWITIRELWAFFSLFTILGFVTASLLGPEVLILVFLLWGIAFFYNMKFKECGFFGNFIVAFCLGMIFILAGILAGTINGVILTFAGLAFFFDLGEEVASDVMDVKGDEIRSSKSIAKRWGKDKAMVVSGLMFVVFFLLTLIPFLMGWLWYDYLILALIMDLWMIICVIKLMRNETTDKGRVQIRRLYLTWGLFVFVFAFSRIL</sequence>
<feature type="transmembrane region" description="Helical" evidence="5">
    <location>
        <begin position="87"/>
        <end position="106"/>
    </location>
</feature>
<evidence type="ECO:0000313" key="6">
    <source>
        <dbReference type="EMBL" id="PWR69571.1"/>
    </source>
</evidence>
<keyword evidence="7" id="KW-1185">Reference proteome</keyword>
<dbReference type="PANTHER" id="PTHR42723:SF1">
    <property type="entry name" value="CHLOROPHYLL SYNTHASE, CHLOROPLASTIC"/>
    <property type="match status" value="1"/>
</dbReference>
<keyword evidence="3 5" id="KW-1133">Transmembrane helix</keyword>
<gene>
    <name evidence="6" type="ORF">DLD82_17500</name>
</gene>
<dbReference type="Pfam" id="PF01040">
    <property type="entry name" value="UbiA"/>
    <property type="match status" value="1"/>
</dbReference>
<feature type="transmembrane region" description="Helical" evidence="5">
    <location>
        <begin position="135"/>
        <end position="156"/>
    </location>
</feature>
<dbReference type="InterPro" id="IPR044878">
    <property type="entry name" value="UbiA_sf"/>
</dbReference>
<evidence type="ECO:0000256" key="2">
    <source>
        <dbReference type="ARBA" id="ARBA00022692"/>
    </source>
</evidence>
<proteinExistence type="predicted"/>
<feature type="transmembrane region" description="Helical" evidence="5">
    <location>
        <begin position="20"/>
        <end position="39"/>
    </location>
</feature>
<evidence type="ECO:0000256" key="3">
    <source>
        <dbReference type="ARBA" id="ARBA00022989"/>
    </source>
</evidence>
<dbReference type="Proteomes" id="UP000245934">
    <property type="component" value="Unassembled WGS sequence"/>
</dbReference>
<dbReference type="GO" id="GO:0016765">
    <property type="term" value="F:transferase activity, transferring alkyl or aryl (other than methyl) groups"/>
    <property type="evidence" value="ECO:0007669"/>
    <property type="project" value="InterPro"/>
</dbReference>
<evidence type="ECO:0000256" key="5">
    <source>
        <dbReference type="SAM" id="Phobius"/>
    </source>
</evidence>